<evidence type="ECO:0000256" key="3">
    <source>
        <dbReference type="ARBA" id="ARBA00022989"/>
    </source>
</evidence>
<dbReference type="InterPro" id="IPR005351">
    <property type="entry name" value="ASTER"/>
</dbReference>
<reference evidence="7 8" key="1">
    <citation type="journal article" date="2019" name="Nat. Ecol. Evol.">
        <title>Megaphylogeny resolves global patterns of mushroom evolution.</title>
        <authorList>
            <person name="Varga T."/>
            <person name="Krizsan K."/>
            <person name="Foldi C."/>
            <person name="Dima B."/>
            <person name="Sanchez-Garcia M."/>
            <person name="Sanchez-Ramirez S."/>
            <person name="Szollosi G.J."/>
            <person name="Szarkandi J.G."/>
            <person name="Papp V."/>
            <person name="Albert L."/>
            <person name="Andreopoulos W."/>
            <person name="Angelini C."/>
            <person name="Antonin V."/>
            <person name="Barry K.W."/>
            <person name="Bougher N.L."/>
            <person name="Buchanan P."/>
            <person name="Buyck B."/>
            <person name="Bense V."/>
            <person name="Catcheside P."/>
            <person name="Chovatia M."/>
            <person name="Cooper J."/>
            <person name="Damon W."/>
            <person name="Desjardin D."/>
            <person name="Finy P."/>
            <person name="Geml J."/>
            <person name="Haridas S."/>
            <person name="Hughes K."/>
            <person name="Justo A."/>
            <person name="Karasinski D."/>
            <person name="Kautmanova I."/>
            <person name="Kiss B."/>
            <person name="Kocsube S."/>
            <person name="Kotiranta H."/>
            <person name="LaButti K.M."/>
            <person name="Lechner B.E."/>
            <person name="Liimatainen K."/>
            <person name="Lipzen A."/>
            <person name="Lukacs Z."/>
            <person name="Mihaltcheva S."/>
            <person name="Morgado L.N."/>
            <person name="Niskanen T."/>
            <person name="Noordeloos M.E."/>
            <person name="Ohm R.A."/>
            <person name="Ortiz-Santana B."/>
            <person name="Ovrebo C."/>
            <person name="Racz N."/>
            <person name="Riley R."/>
            <person name="Savchenko A."/>
            <person name="Shiryaev A."/>
            <person name="Soop K."/>
            <person name="Spirin V."/>
            <person name="Szebenyi C."/>
            <person name="Tomsovsky M."/>
            <person name="Tulloss R.E."/>
            <person name="Uehling J."/>
            <person name="Grigoriev I.V."/>
            <person name="Vagvolgyi C."/>
            <person name="Papp T."/>
            <person name="Martin F.M."/>
            <person name="Miettinen O."/>
            <person name="Hibbett D.S."/>
            <person name="Nagy L.G."/>
        </authorList>
    </citation>
    <scope>NUCLEOTIDE SEQUENCE [LARGE SCALE GENOMIC DNA]</scope>
    <source>
        <strain evidence="7 8">CBS 309.79</strain>
    </source>
</reference>
<gene>
    <name evidence="7" type="ORF">BDV98DRAFT_563238</name>
</gene>
<dbReference type="AlphaFoldDB" id="A0A5C3QU98"/>
<dbReference type="Pfam" id="PF03669">
    <property type="entry name" value="ASTER"/>
    <property type="match status" value="1"/>
</dbReference>
<evidence type="ECO:0000256" key="2">
    <source>
        <dbReference type="ARBA" id="ARBA00022692"/>
    </source>
</evidence>
<evidence type="ECO:0000256" key="1">
    <source>
        <dbReference type="ARBA" id="ARBA00004370"/>
    </source>
</evidence>
<accession>A0A5C3QU98</accession>
<evidence type="ECO:0000256" key="4">
    <source>
        <dbReference type="ARBA" id="ARBA00023136"/>
    </source>
</evidence>
<organism evidence="7 8">
    <name type="scientific">Pterulicium gracile</name>
    <dbReference type="NCBI Taxonomy" id="1884261"/>
    <lineage>
        <taxon>Eukaryota</taxon>
        <taxon>Fungi</taxon>
        <taxon>Dikarya</taxon>
        <taxon>Basidiomycota</taxon>
        <taxon>Agaricomycotina</taxon>
        <taxon>Agaricomycetes</taxon>
        <taxon>Agaricomycetidae</taxon>
        <taxon>Agaricales</taxon>
        <taxon>Pleurotineae</taxon>
        <taxon>Pterulaceae</taxon>
        <taxon>Pterulicium</taxon>
    </lineage>
</organism>
<keyword evidence="3 6" id="KW-1133">Transmembrane helix</keyword>
<keyword evidence="4 6" id="KW-0472">Membrane</keyword>
<dbReference type="GO" id="GO:0005789">
    <property type="term" value="C:endoplasmic reticulum membrane"/>
    <property type="evidence" value="ECO:0007669"/>
    <property type="project" value="InterPro"/>
</dbReference>
<dbReference type="STRING" id="1884261.A0A5C3QU98"/>
<evidence type="ECO:0000313" key="7">
    <source>
        <dbReference type="EMBL" id="TFL03899.1"/>
    </source>
</evidence>
<proteinExistence type="predicted"/>
<evidence type="ECO:0000313" key="8">
    <source>
        <dbReference type="Proteomes" id="UP000305067"/>
    </source>
</evidence>
<protein>
    <submittedName>
        <fullName evidence="7">Uncharacterized protein</fullName>
    </submittedName>
</protein>
<evidence type="ECO:0000256" key="5">
    <source>
        <dbReference type="SAM" id="MobiDB-lite"/>
    </source>
</evidence>
<dbReference type="GO" id="GO:0045048">
    <property type="term" value="P:protein insertion into ER membrane"/>
    <property type="evidence" value="ECO:0007669"/>
    <property type="project" value="InterPro"/>
</dbReference>
<feature type="compositionally biased region" description="Polar residues" evidence="5">
    <location>
        <begin position="11"/>
        <end position="27"/>
    </location>
</feature>
<keyword evidence="2 6" id="KW-0812">Transmembrane</keyword>
<feature type="transmembrane region" description="Helical" evidence="6">
    <location>
        <begin position="77"/>
        <end position="99"/>
    </location>
</feature>
<dbReference type="GO" id="GO:0044183">
    <property type="term" value="F:protein folding chaperone"/>
    <property type="evidence" value="ECO:0007669"/>
    <property type="project" value="InterPro"/>
</dbReference>
<comment type="subcellular location">
    <subcellularLocation>
        <location evidence="1">Membrane</location>
    </subcellularLocation>
</comment>
<keyword evidence="8" id="KW-1185">Reference proteome</keyword>
<sequence>MATKDDPRDASLQTRMTLPASWSSKSKSPTEMFSTSTMMMSGLIMLSRNRFLAWPSLLFGINSIINAHPARMSDGGGHYSAFFLSLSALFASYLPLFMITKVAGPVPPQ</sequence>
<name>A0A5C3QU98_9AGAR</name>
<evidence type="ECO:0000256" key="6">
    <source>
        <dbReference type="SAM" id="Phobius"/>
    </source>
</evidence>
<feature type="region of interest" description="Disordered" evidence="5">
    <location>
        <begin position="1"/>
        <end position="30"/>
    </location>
</feature>
<dbReference type="OrthoDB" id="284718at2759"/>
<dbReference type="Proteomes" id="UP000305067">
    <property type="component" value="Unassembled WGS sequence"/>
</dbReference>
<dbReference type="EMBL" id="ML178819">
    <property type="protein sequence ID" value="TFL03899.1"/>
    <property type="molecule type" value="Genomic_DNA"/>
</dbReference>